<dbReference type="GO" id="GO:0022857">
    <property type="term" value="F:transmembrane transporter activity"/>
    <property type="evidence" value="ECO:0007669"/>
    <property type="project" value="InterPro"/>
</dbReference>
<keyword evidence="5 7" id="KW-1133">Transmembrane helix</keyword>
<keyword evidence="4 7" id="KW-0812">Transmembrane</keyword>
<dbReference type="PROSITE" id="PS50850">
    <property type="entry name" value="MFS"/>
    <property type="match status" value="1"/>
</dbReference>
<dbReference type="PANTHER" id="PTHR23514">
    <property type="entry name" value="BYPASS OF STOP CODON PROTEIN 6"/>
    <property type="match status" value="1"/>
</dbReference>
<dbReference type="EMBL" id="KN822013">
    <property type="protein sequence ID" value="KIM67280.1"/>
    <property type="molecule type" value="Genomic_DNA"/>
</dbReference>
<feature type="transmembrane region" description="Helical" evidence="7">
    <location>
        <begin position="82"/>
        <end position="105"/>
    </location>
</feature>
<dbReference type="SUPFAM" id="SSF103473">
    <property type="entry name" value="MFS general substrate transporter"/>
    <property type="match status" value="1"/>
</dbReference>
<keyword evidence="3" id="KW-0813">Transport</keyword>
<dbReference type="STRING" id="1036808.A0A0C3E3A1"/>
<dbReference type="Pfam" id="PF07690">
    <property type="entry name" value="MFS_1"/>
    <property type="match status" value="1"/>
</dbReference>
<feature type="transmembrane region" description="Helical" evidence="7">
    <location>
        <begin position="173"/>
        <end position="194"/>
    </location>
</feature>
<feature type="transmembrane region" description="Helical" evidence="7">
    <location>
        <begin position="377"/>
        <end position="399"/>
    </location>
</feature>
<dbReference type="InterPro" id="IPR051788">
    <property type="entry name" value="MFS_Transporter"/>
</dbReference>
<organism evidence="9 10">
    <name type="scientific">Scleroderma citrinum Foug A</name>
    <dbReference type="NCBI Taxonomy" id="1036808"/>
    <lineage>
        <taxon>Eukaryota</taxon>
        <taxon>Fungi</taxon>
        <taxon>Dikarya</taxon>
        <taxon>Basidiomycota</taxon>
        <taxon>Agaricomycotina</taxon>
        <taxon>Agaricomycetes</taxon>
        <taxon>Agaricomycetidae</taxon>
        <taxon>Boletales</taxon>
        <taxon>Sclerodermatineae</taxon>
        <taxon>Sclerodermataceae</taxon>
        <taxon>Scleroderma</taxon>
    </lineage>
</organism>
<feature type="transmembrane region" description="Helical" evidence="7">
    <location>
        <begin position="135"/>
        <end position="152"/>
    </location>
</feature>
<protein>
    <recommendedName>
        <fullName evidence="8">Major facilitator superfamily (MFS) profile domain-containing protein</fullName>
    </recommendedName>
</protein>
<comment type="subcellular location">
    <subcellularLocation>
        <location evidence="1">Endomembrane system</location>
        <topology evidence="1">Multi-pass membrane protein</topology>
    </subcellularLocation>
</comment>
<feature type="transmembrane region" description="Helical" evidence="7">
    <location>
        <begin position="112"/>
        <end position="129"/>
    </location>
</feature>
<keyword evidence="6 7" id="KW-0472">Membrane</keyword>
<evidence type="ECO:0000256" key="6">
    <source>
        <dbReference type="ARBA" id="ARBA00023136"/>
    </source>
</evidence>
<feature type="transmembrane region" description="Helical" evidence="7">
    <location>
        <begin position="200"/>
        <end position="221"/>
    </location>
</feature>
<dbReference type="Gene3D" id="1.20.1250.20">
    <property type="entry name" value="MFS general substrate transporter like domains"/>
    <property type="match status" value="2"/>
</dbReference>
<dbReference type="InterPro" id="IPR036259">
    <property type="entry name" value="MFS_trans_sf"/>
</dbReference>
<reference evidence="10" key="2">
    <citation type="submission" date="2015-01" db="EMBL/GenBank/DDBJ databases">
        <title>Evolutionary Origins and Diversification of the Mycorrhizal Mutualists.</title>
        <authorList>
            <consortium name="DOE Joint Genome Institute"/>
            <consortium name="Mycorrhizal Genomics Consortium"/>
            <person name="Kohler A."/>
            <person name="Kuo A."/>
            <person name="Nagy L.G."/>
            <person name="Floudas D."/>
            <person name="Copeland A."/>
            <person name="Barry K.W."/>
            <person name="Cichocki N."/>
            <person name="Veneault-Fourrey C."/>
            <person name="LaButti K."/>
            <person name="Lindquist E.A."/>
            <person name="Lipzen A."/>
            <person name="Lundell T."/>
            <person name="Morin E."/>
            <person name="Murat C."/>
            <person name="Riley R."/>
            <person name="Ohm R."/>
            <person name="Sun H."/>
            <person name="Tunlid A."/>
            <person name="Henrissat B."/>
            <person name="Grigoriev I.V."/>
            <person name="Hibbett D.S."/>
            <person name="Martin F."/>
        </authorList>
    </citation>
    <scope>NUCLEOTIDE SEQUENCE [LARGE SCALE GENOMIC DNA]</scope>
    <source>
        <strain evidence="10">Foug A</strain>
    </source>
</reference>
<feature type="transmembrane region" description="Helical" evidence="7">
    <location>
        <begin position="411"/>
        <end position="430"/>
    </location>
</feature>
<feature type="transmembrane region" description="Helical" evidence="7">
    <location>
        <begin position="46"/>
        <end position="62"/>
    </location>
</feature>
<evidence type="ECO:0000256" key="3">
    <source>
        <dbReference type="ARBA" id="ARBA00022448"/>
    </source>
</evidence>
<sequence length="444" mass="47884">MAHNDEIQSTISVETIQPTERDALLPQIPDPTNSENQPNPVQRRRANIQFVALCWTLFLAGWNDGTTGPLLPRIQKVYGVDFTLVSLLFVFACIGFLIGALSNIVLDPRYGFGKVIVLGTVFQVIGYSIEATAPPFPVFILGYAINGLGMALQDAQANGFVASLRDDPETKMGILHAAYGAGALCSPIVATQFAQLPHWSFHYLTSCGVAFLNLILLIAVFRLKTQDECLAQIGLPPAEEGDTETSQFRQVFSLKAVHLLAFFILLAVGVEVTIGAGWTVTYIINVRGGGPSSGYISSGFYAGLMIGRVALLWVNRKIGERRALFIYSFLCIGLQLVVWLVPSLVVGAVAICIIGILQGPMYPIAMNHAGRILPRWLLTGSIGWIAGCGQAGSALLPFITGAVASKSGIEVLQPLLVAMMVFMTFIWAIVPNSVQKGRQIDVCS</sequence>
<dbReference type="Proteomes" id="UP000053989">
    <property type="component" value="Unassembled WGS sequence"/>
</dbReference>
<feature type="domain" description="Major facilitator superfamily (MFS) profile" evidence="8">
    <location>
        <begin position="49"/>
        <end position="434"/>
    </location>
</feature>
<evidence type="ECO:0000256" key="5">
    <source>
        <dbReference type="ARBA" id="ARBA00022989"/>
    </source>
</evidence>
<feature type="transmembrane region" description="Helical" evidence="7">
    <location>
        <begin position="347"/>
        <end position="365"/>
    </location>
</feature>
<dbReference type="InterPro" id="IPR020846">
    <property type="entry name" value="MFS_dom"/>
</dbReference>
<dbReference type="GO" id="GO:0012505">
    <property type="term" value="C:endomembrane system"/>
    <property type="evidence" value="ECO:0007669"/>
    <property type="project" value="UniProtKB-SubCell"/>
</dbReference>
<evidence type="ECO:0000256" key="1">
    <source>
        <dbReference type="ARBA" id="ARBA00004127"/>
    </source>
</evidence>
<dbReference type="OrthoDB" id="413079at2759"/>
<dbReference type="PANTHER" id="PTHR23514:SF3">
    <property type="entry name" value="BYPASS OF STOP CODON PROTEIN 6"/>
    <property type="match status" value="1"/>
</dbReference>
<dbReference type="InterPro" id="IPR011701">
    <property type="entry name" value="MFS"/>
</dbReference>
<dbReference type="FunFam" id="1.20.1250.20:FF:000286">
    <property type="entry name" value="MFS efflux transporter"/>
    <property type="match status" value="1"/>
</dbReference>
<dbReference type="InParanoid" id="A0A0C3E3A1"/>
<proteinExistence type="inferred from homology"/>
<evidence type="ECO:0000313" key="9">
    <source>
        <dbReference type="EMBL" id="KIM67280.1"/>
    </source>
</evidence>
<keyword evidence="10" id="KW-1185">Reference proteome</keyword>
<dbReference type="HOGENOM" id="CLU_021993_6_0_1"/>
<gene>
    <name evidence="9" type="ORF">SCLCIDRAFT_108293</name>
</gene>
<dbReference type="AlphaFoldDB" id="A0A0C3E3A1"/>
<comment type="similarity">
    <text evidence="2">Belongs to the major facilitator superfamily.</text>
</comment>
<evidence type="ECO:0000256" key="2">
    <source>
        <dbReference type="ARBA" id="ARBA00008335"/>
    </source>
</evidence>
<name>A0A0C3E3A1_9AGAM</name>
<feature type="transmembrane region" description="Helical" evidence="7">
    <location>
        <begin position="259"/>
        <end position="283"/>
    </location>
</feature>
<accession>A0A0C3E3A1</accession>
<evidence type="ECO:0000256" key="4">
    <source>
        <dbReference type="ARBA" id="ARBA00022692"/>
    </source>
</evidence>
<evidence type="ECO:0000259" key="8">
    <source>
        <dbReference type="PROSITE" id="PS50850"/>
    </source>
</evidence>
<reference evidence="9 10" key="1">
    <citation type="submission" date="2014-04" db="EMBL/GenBank/DDBJ databases">
        <authorList>
            <consortium name="DOE Joint Genome Institute"/>
            <person name="Kuo A."/>
            <person name="Kohler A."/>
            <person name="Nagy L.G."/>
            <person name="Floudas D."/>
            <person name="Copeland A."/>
            <person name="Barry K.W."/>
            <person name="Cichocki N."/>
            <person name="Veneault-Fourrey C."/>
            <person name="LaButti K."/>
            <person name="Lindquist E.A."/>
            <person name="Lipzen A."/>
            <person name="Lundell T."/>
            <person name="Morin E."/>
            <person name="Murat C."/>
            <person name="Sun H."/>
            <person name="Tunlid A."/>
            <person name="Henrissat B."/>
            <person name="Grigoriev I.V."/>
            <person name="Hibbett D.S."/>
            <person name="Martin F."/>
            <person name="Nordberg H.P."/>
            <person name="Cantor M.N."/>
            <person name="Hua S.X."/>
        </authorList>
    </citation>
    <scope>NUCLEOTIDE SEQUENCE [LARGE SCALE GENOMIC DNA]</scope>
    <source>
        <strain evidence="9 10">Foug A</strain>
    </source>
</reference>
<evidence type="ECO:0000256" key="7">
    <source>
        <dbReference type="SAM" id="Phobius"/>
    </source>
</evidence>
<evidence type="ECO:0000313" key="10">
    <source>
        <dbReference type="Proteomes" id="UP000053989"/>
    </source>
</evidence>
<dbReference type="GO" id="GO:0016020">
    <property type="term" value="C:membrane"/>
    <property type="evidence" value="ECO:0007669"/>
    <property type="project" value="TreeGrafter"/>
</dbReference>
<feature type="transmembrane region" description="Helical" evidence="7">
    <location>
        <begin position="295"/>
        <end position="314"/>
    </location>
</feature>